<evidence type="ECO:0000256" key="5">
    <source>
        <dbReference type="ARBA" id="ARBA00022741"/>
    </source>
</evidence>
<dbReference type="Proteomes" id="UP000198287">
    <property type="component" value="Unassembled WGS sequence"/>
</dbReference>
<dbReference type="Gene3D" id="1.10.510.10">
    <property type="entry name" value="Transferase(Phosphotransferase) domain 1"/>
    <property type="match status" value="1"/>
</dbReference>
<evidence type="ECO:0000256" key="10">
    <source>
        <dbReference type="ARBA" id="ARBA00023170"/>
    </source>
</evidence>
<keyword evidence="7 13" id="KW-1133">Transmembrane helix</keyword>
<feature type="domain" description="F5/8 type C" evidence="15">
    <location>
        <begin position="44"/>
        <end position="169"/>
    </location>
</feature>
<dbReference type="SUPFAM" id="SSF49785">
    <property type="entry name" value="Galactose-binding domain-like"/>
    <property type="match status" value="1"/>
</dbReference>
<reference evidence="16 17" key="1">
    <citation type="submission" date="2015-12" db="EMBL/GenBank/DDBJ databases">
        <title>The genome of Folsomia candida.</title>
        <authorList>
            <person name="Faddeeva A."/>
            <person name="Derks M.F."/>
            <person name="Anvar Y."/>
            <person name="Smit S."/>
            <person name="Van Straalen N."/>
            <person name="Roelofs D."/>
        </authorList>
    </citation>
    <scope>NUCLEOTIDE SEQUENCE [LARGE SCALE GENOMIC DNA]</scope>
    <source>
        <strain evidence="16 17">VU population</strain>
        <tissue evidence="16">Whole body</tissue>
    </source>
</reference>
<dbReference type="Gene3D" id="2.60.120.1190">
    <property type="match status" value="1"/>
</dbReference>
<protein>
    <submittedName>
        <fullName evidence="16">Discoidin domain-containing receptor 2</fullName>
    </submittedName>
</protein>
<dbReference type="PANTHER" id="PTHR24416:SF580">
    <property type="entry name" value="DISCOIDIN DOMAIN RECEPTOR, ISOFORM F"/>
    <property type="match status" value="1"/>
</dbReference>
<evidence type="ECO:0000256" key="1">
    <source>
        <dbReference type="ARBA" id="ARBA00004251"/>
    </source>
</evidence>
<evidence type="ECO:0000256" key="7">
    <source>
        <dbReference type="ARBA" id="ARBA00022989"/>
    </source>
</evidence>
<dbReference type="AlphaFoldDB" id="A0A226EIB6"/>
<dbReference type="Pfam" id="PF21114">
    <property type="entry name" value="DDR1-2_DS-like"/>
    <property type="match status" value="1"/>
</dbReference>
<evidence type="ECO:0000256" key="4">
    <source>
        <dbReference type="ARBA" id="ARBA00022729"/>
    </source>
</evidence>
<evidence type="ECO:0000256" key="6">
    <source>
        <dbReference type="ARBA" id="ARBA00022840"/>
    </source>
</evidence>
<name>A0A226EIB6_FOLCA</name>
<evidence type="ECO:0000256" key="8">
    <source>
        <dbReference type="ARBA" id="ARBA00023136"/>
    </source>
</evidence>
<dbReference type="InterPro" id="IPR000421">
    <property type="entry name" value="FA58C"/>
</dbReference>
<keyword evidence="8 13" id="KW-0472">Membrane</keyword>
<evidence type="ECO:0000256" key="11">
    <source>
        <dbReference type="ARBA" id="ARBA00023180"/>
    </source>
</evidence>
<keyword evidence="4" id="KW-0732">Signal</keyword>
<dbReference type="Pfam" id="PF00754">
    <property type="entry name" value="F5_F8_type_C"/>
    <property type="match status" value="1"/>
</dbReference>
<sequence>MHHKKEKETFKWVSSSLKCANGRNFDCNGPNNCYVLLELNGFLRLNNEEAGGAWCPKEPISAGARKREWLQISLNETHLISGVQIQGRHGKGTGQEFTEEFEVEYWREGFQAWRKYYRFDSKKIFPGNSDTVTAVTAKLRPPLIAKMIRILPYSKGVRTVCIRIELLGCPWKGGLIQYTVEQGSTFSEGISLRDDSYDGQGGSKWDKSVESSSQLGDYNEQHAGSQNSFQIVHQPDSPNLGLYFDGESSGPVMLTGGLGQLSDTIEGANSFTMDIGYGLGNGWVGWRKPEEGKDWLEVQFEFEQVRKFSSLDLFSNNFPSKGVQIFARAKVYFSVGGVYFNGKPVTYVPNVDVAADFARNFTIPLDRVARFIKVHLYYRTSWIVLGEVYFHSEIYEGNYTQELGPDVQLDFPDTHSMEIGDLDSSMVETVVGIITGLILLVGIVSGVIVWMRRSGRNISSAFHFQGAGAFPWRANWSSHIPTHIVAQTNPTTEGVKDLILTLTPGNGGGTVVVNGDFKAHNLPSYTNGTVSKHSNGLQLQGTQFNNYGSTKRLADSGRKTVADSGTNNGIVSHNHGSPTKVTLRTNQLAALDENADYGEGENENIYHEACTLTISSATKSRNKKIKVASSVWNLSSGGRSYRPGRGRVPDVSLRQLRLIENLGSCLHGQVHLYDFEGEIACHEGTMYRNCRLIGKTIKNLAEIRLLSLLDHEHILETVALCSEMKKPLLCLFIAPECGDLCSFLSRLTNTPRERAVVLLLPYLPIYFHTYHDDRQQHANKPTAFSRCVSVSLIIILLIHPMPVSGGTIFNGLSMIDNVHPSPGGLVEQENLSWLLSAASQIASGMNYLESMNITFADLSARNCMVEREGSIRIADLAMACEQYQDDYCPTPNGLAPLRWWSWESILSSLMCVHHQFQEDFTMQGSVWSFGVTLWEILTLCRQKPLAHIPDHQITTLAEKYGSTATSQQVWLPQPLLSPPEIFDLMRECWQVNPAQRPTFQHLSLFLEQKCSTSIYHAVC</sequence>
<evidence type="ECO:0000313" key="17">
    <source>
        <dbReference type="Proteomes" id="UP000198287"/>
    </source>
</evidence>
<evidence type="ECO:0000256" key="13">
    <source>
        <dbReference type="SAM" id="Phobius"/>
    </source>
</evidence>
<keyword evidence="10 16" id="KW-0675">Receptor</keyword>
<keyword evidence="3 13" id="KW-0812">Transmembrane</keyword>
<feature type="compositionally biased region" description="Polar residues" evidence="12">
    <location>
        <begin position="563"/>
        <end position="578"/>
    </location>
</feature>
<dbReference type="CDD" id="cd00057">
    <property type="entry name" value="FA58C"/>
    <property type="match status" value="1"/>
</dbReference>
<dbReference type="InterPro" id="IPR001245">
    <property type="entry name" value="Ser-Thr/Tyr_kinase_cat_dom"/>
</dbReference>
<feature type="domain" description="Protein kinase" evidence="14">
    <location>
        <begin position="656"/>
        <end position="1006"/>
    </location>
</feature>
<dbReference type="InterPro" id="IPR048525">
    <property type="entry name" value="DDR1-2_DS-like"/>
</dbReference>
<feature type="transmembrane region" description="Helical" evidence="13">
    <location>
        <begin position="430"/>
        <end position="451"/>
    </location>
</feature>
<keyword evidence="6" id="KW-0067">ATP-binding</keyword>
<dbReference type="PROSITE" id="PS50011">
    <property type="entry name" value="PROTEIN_KINASE_DOM"/>
    <property type="match status" value="1"/>
</dbReference>
<dbReference type="GO" id="GO:0043235">
    <property type="term" value="C:receptor complex"/>
    <property type="evidence" value="ECO:0007669"/>
    <property type="project" value="TreeGrafter"/>
</dbReference>
<dbReference type="OrthoDB" id="6071166at2759"/>
<keyword evidence="17" id="KW-1185">Reference proteome</keyword>
<dbReference type="GO" id="GO:0038062">
    <property type="term" value="F:protein tyrosine kinase collagen receptor activity"/>
    <property type="evidence" value="ECO:0007669"/>
    <property type="project" value="TreeGrafter"/>
</dbReference>
<dbReference type="GO" id="GO:0005518">
    <property type="term" value="F:collagen binding"/>
    <property type="evidence" value="ECO:0007669"/>
    <property type="project" value="TreeGrafter"/>
</dbReference>
<gene>
    <name evidence="16" type="ORF">Fcan01_08097</name>
</gene>
<dbReference type="Pfam" id="PF07714">
    <property type="entry name" value="PK_Tyr_Ser-Thr"/>
    <property type="match status" value="1"/>
</dbReference>
<dbReference type="SMART" id="SM00231">
    <property type="entry name" value="FA58C"/>
    <property type="match status" value="1"/>
</dbReference>
<keyword evidence="5" id="KW-0547">Nucleotide-binding</keyword>
<keyword evidence="9" id="KW-1015">Disulfide bond</keyword>
<dbReference type="InterPro" id="IPR050122">
    <property type="entry name" value="RTK"/>
</dbReference>
<dbReference type="GO" id="GO:0010976">
    <property type="term" value="P:positive regulation of neuron projection development"/>
    <property type="evidence" value="ECO:0007669"/>
    <property type="project" value="TreeGrafter"/>
</dbReference>
<keyword evidence="2" id="KW-1003">Cell membrane</keyword>
<feature type="region of interest" description="Disordered" evidence="12">
    <location>
        <begin position="559"/>
        <end position="578"/>
    </location>
</feature>
<dbReference type="PANTHER" id="PTHR24416">
    <property type="entry name" value="TYROSINE-PROTEIN KINASE RECEPTOR"/>
    <property type="match status" value="1"/>
</dbReference>
<dbReference type="SUPFAM" id="SSF56112">
    <property type="entry name" value="Protein kinase-like (PK-like)"/>
    <property type="match status" value="1"/>
</dbReference>
<dbReference type="PROSITE" id="PS01285">
    <property type="entry name" value="FA58C_1"/>
    <property type="match status" value="1"/>
</dbReference>
<evidence type="ECO:0000256" key="2">
    <source>
        <dbReference type="ARBA" id="ARBA00022475"/>
    </source>
</evidence>
<dbReference type="PROSITE" id="PS50022">
    <property type="entry name" value="FA58C_3"/>
    <property type="match status" value="1"/>
</dbReference>
<dbReference type="EMBL" id="LNIX01000003">
    <property type="protein sequence ID" value="OXA57189.1"/>
    <property type="molecule type" value="Genomic_DNA"/>
</dbReference>
<evidence type="ECO:0000256" key="3">
    <source>
        <dbReference type="ARBA" id="ARBA00022692"/>
    </source>
</evidence>
<comment type="subcellular location">
    <subcellularLocation>
        <location evidence="1">Cell membrane</location>
        <topology evidence="1">Single-pass type I membrane protein</topology>
    </subcellularLocation>
</comment>
<evidence type="ECO:0000256" key="12">
    <source>
        <dbReference type="SAM" id="MobiDB-lite"/>
    </source>
</evidence>
<evidence type="ECO:0000259" key="15">
    <source>
        <dbReference type="PROSITE" id="PS50022"/>
    </source>
</evidence>
<dbReference type="InterPro" id="IPR008979">
    <property type="entry name" value="Galactose-bd-like_sf"/>
</dbReference>
<keyword evidence="11" id="KW-0325">Glycoprotein</keyword>
<evidence type="ECO:0000313" key="16">
    <source>
        <dbReference type="EMBL" id="OXA57189.1"/>
    </source>
</evidence>
<dbReference type="GO" id="GO:0005524">
    <property type="term" value="F:ATP binding"/>
    <property type="evidence" value="ECO:0007669"/>
    <property type="project" value="UniProtKB-KW"/>
</dbReference>
<dbReference type="GO" id="GO:0005886">
    <property type="term" value="C:plasma membrane"/>
    <property type="evidence" value="ECO:0007669"/>
    <property type="project" value="UniProtKB-SubCell"/>
</dbReference>
<proteinExistence type="predicted"/>
<feature type="transmembrane region" description="Helical" evidence="13">
    <location>
        <begin position="783"/>
        <end position="801"/>
    </location>
</feature>
<dbReference type="InterPro" id="IPR011009">
    <property type="entry name" value="Kinase-like_dom_sf"/>
</dbReference>
<dbReference type="InterPro" id="IPR000719">
    <property type="entry name" value="Prot_kinase_dom"/>
</dbReference>
<dbReference type="Gene3D" id="2.60.120.260">
    <property type="entry name" value="Galactose-binding domain-like"/>
    <property type="match status" value="1"/>
</dbReference>
<evidence type="ECO:0000259" key="14">
    <source>
        <dbReference type="PROSITE" id="PS50011"/>
    </source>
</evidence>
<comment type="caution">
    <text evidence="16">The sequence shown here is derived from an EMBL/GenBank/DDBJ whole genome shotgun (WGS) entry which is preliminary data.</text>
</comment>
<accession>A0A226EIB6</accession>
<organism evidence="16 17">
    <name type="scientific">Folsomia candida</name>
    <name type="common">Springtail</name>
    <dbReference type="NCBI Taxonomy" id="158441"/>
    <lineage>
        <taxon>Eukaryota</taxon>
        <taxon>Metazoa</taxon>
        <taxon>Ecdysozoa</taxon>
        <taxon>Arthropoda</taxon>
        <taxon>Hexapoda</taxon>
        <taxon>Collembola</taxon>
        <taxon>Entomobryomorpha</taxon>
        <taxon>Isotomoidea</taxon>
        <taxon>Isotomidae</taxon>
        <taxon>Proisotominae</taxon>
        <taxon>Folsomia</taxon>
    </lineage>
</organism>
<evidence type="ECO:0000256" key="9">
    <source>
        <dbReference type="ARBA" id="ARBA00023157"/>
    </source>
</evidence>
<dbReference type="GO" id="GO:0051897">
    <property type="term" value="P:positive regulation of phosphatidylinositol 3-kinase/protein kinase B signal transduction"/>
    <property type="evidence" value="ECO:0007669"/>
    <property type="project" value="TreeGrafter"/>
</dbReference>